<dbReference type="Proteomes" id="UP000242699">
    <property type="component" value="Unassembled WGS sequence"/>
</dbReference>
<protein>
    <submittedName>
        <fullName evidence="1">Uncharacterized protein</fullName>
    </submittedName>
</protein>
<dbReference type="EMBL" id="PXYT01000104">
    <property type="protein sequence ID" value="PSR22749.1"/>
    <property type="molecule type" value="Genomic_DNA"/>
</dbReference>
<proteinExistence type="predicted"/>
<comment type="caution">
    <text evidence="1">The sequence shown here is derived from an EMBL/GenBank/DDBJ whole genome shotgun (WGS) entry which is preliminary data.</text>
</comment>
<sequence>MSHQHDRMHRETWKNLSTDRFRWMAEPEWMTATEIATRYGLTQATLRVTISEECAHHAGVWKGSARL</sequence>
<gene>
    <name evidence="1" type="ORF">C7B43_20530</name>
</gene>
<reference evidence="1 2" key="1">
    <citation type="journal article" date="2014" name="BMC Genomics">
        <title>Comparison of environmental and isolate Sulfobacillus genomes reveals diverse carbon, sulfur, nitrogen, and hydrogen metabolisms.</title>
        <authorList>
            <person name="Justice N.B."/>
            <person name="Norman A."/>
            <person name="Brown C.T."/>
            <person name="Singh A."/>
            <person name="Thomas B.C."/>
            <person name="Banfield J.F."/>
        </authorList>
    </citation>
    <scope>NUCLEOTIDE SEQUENCE [LARGE SCALE GENOMIC DNA]</scope>
    <source>
        <strain evidence="1">AMDSBA1</strain>
    </source>
</reference>
<organism evidence="1 2">
    <name type="scientific">Sulfobacillus benefaciens</name>
    <dbReference type="NCBI Taxonomy" id="453960"/>
    <lineage>
        <taxon>Bacteria</taxon>
        <taxon>Bacillati</taxon>
        <taxon>Bacillota</taxon>
        <taxon>Clostridia</taxon>
        <taxon>Eubacteriales</taxon>
        <taxon>Clostridiales Family XVII. Incertae Sedis</taxon>
        <taxon>Sulfobacillus</taxon>
    </lineage>
</organism>
<accession>A0A2T2WKH6</accession>
<name>A0A2T2WKH6_9FIRM</name>
<dbReference type="AlphaFoldDB" id="A0A2T2WKH6"/>
<evidence type="ECO:0000313" key="1">
    <source>
        <dbReference type="EMBL" id="PSR22749.1"/>
    </source>
</evidence>
<evidence type="ECO:0000313" key="2">
    <source>
        <dbReference type="Proteomes" id="UP000242699"/>
    </source>
</evidence>